<dbReference type="Pfam" id="PF09586">
    <property type="entry name" value="YfhO"/>
    <property type="match status" value="1"/>
</dbReference>
<evidence type="ECO:0000313" key="2">
    <source>
        <dbReference type="EMBL" id="GLR16213.1"/>
    </source>
</evidence>
<feature type="transmembrane region" description="Helical" evidence="1">
    <location>
        <begin position="100"/>
        <end position="119"/>
    </location>
</feature>
<name>A0AA37WCT9_9BACT</name>
<feature type="transmembrane region" description="Helical" evidence="1">
    <location>
        <begin position="125"/>
        <end position="143"/>
    </location>
</feature>
<feature type="transmembrane region" description="Helical" evidence="1">
    <location>
        <begin position="338"/>
        <end position="357"/>
    </location>
</feature>
<dbReference type="AlphaFoldDB" id="A0AA37WCT9"/>
<dbReference type="Proteomes" id="UP001156666">
    <property type="component" value="Unassembled WGS sequence"/>
</dbReference>
<keyword evidence="1" id="KW-0812">Transmembrane</keyword>
<dbReference type="RefSeq" id="WP_235293015.1">
    <property type="nucleotide sequence ID" value="NZ_BSOH01000005.1"/>
</dbReference>
<feature type="transmembrane region" description="Helical" evidence="1">
    <location>
        <begin position="364"/>
        <end position="384"/>
    </location>
</feature>
<comment type="caution">
    <text evidence="2">The sequence shown here is derived from an EMBL/GenBank/DDBJ whole genome shotgun (WGS) entry which is preliminary data.</text>
</comment>
<keyword evidence="1" id="KW-1133">Transmembrane helix</keyword>
<dbReference type="InterPro" id="IPR018580">
    <property type="entry name" value="Uncharacterised_YfhO"/>
</dbReference>
<protein>
    <submittedName>
        <fullName evidence="2">Membrane protein</fullName>
    </submittedName>
</protein>
<feature type="transmembrane region" description="Helical" evidence="1">
    <location>
        <begin position="778"/>
        <end position="799"/>
    </location>
</feature>
<gene>
    <name evidence="2" type="ORF">GCM10007940_08280</name>
</gene>
<feature type="transmembrane region" description="Helical" evidence="1">
    <location>
        <begin position="516"/>
        <end position="534"/>
    </location>
</feature>
<dbReference type="EMBL" id="BSOH01000005">
    <property type="protein sequence ID" value="GLR16213.1"/>
    <property type="molecule type" value="Genomic_DNA"/>
</dbReference>
<feature type="transmembrane region" description="Helical" evidence="1">
    <location>
        <begin position="170"/>
        <end position="187"/>
    </location>
</feature>
<sequence length="804" mass="90029">MKFNWSKVIPHVSALAIFMFLAVVYFNPQLEGKKLPMGDITSFLGMSKEATDFEKETGEQTLWTNSMFGGMPTYQITARQKNNVAKRIEQVSQMFFDRPIGYFISGMVFFYIALILLGVNPWLSILGAIAFSFTTNNLVLFEAGHTSKIRALMASSMIIGGTILAYKNKLLLGAFAFTVGLAVNIYANHYQMTYYLGILLMIYVIFELVSHIKSGKLKDFGISSAVLLLCTFVALGTSASKLLTTMEFAEDTMRGKPIIETAAGDVTSSSQVDGLEFNYAMNWSNNALDLFSSYIPGFVGGGSAEPISKSSALAKSLKGRANIDKGPLYWGGLPSTSGPIYFGAVMFFLFIFGLFVVKGPIKWWMLSAVIVTFMFSMGKNLEWFNRFFFDYVPLFNKFRTPNSVLSVTAILIPFLGILGLNELFKSDIDKEDLIKKLYIAAGILLGSCVIFGLAGPALFDFSAPNDARYGQMGYDVNAIIKDRQSLLRSDSFRSFAFIALAAGLIWLYLKDKLKSVYVILGLSLFTIIDLFGIGKRYLNNDDFVSAREIQNKYQPRDVDIYIMKDTDPHFRVHDMTQDPFNSSFASYFHKTIGGYNPAKLQRAQDLIDYHISQGNMNVLNMLNTKYFITNNNEGKAVVQPNMQALGNAWFVEDIIMLKTNLEEINGLAGFDPNKTALVNSEFSNYFEGWTVSKSENARIQLTEYKPNKLTYTSTGTGDKLAVFSEMWYGPNKGWQAYLDGQPVDHIRVNYALRAMKVPAGSHTIVFEFDPQTYKLGTVISLISSLILVGLLGFMIFLYFKRKRK</sequence>
<accession>A0AA37WCT9</accession>
<reference evidence="2" key="1">
    <citation type="journal article" date="2014" name="Int. J. Syst. Evol. Microbiol.">
        <title>Complete genome sequence of Corynebacterium casei LMG S-19264T (=DSM 44701T), isolated from a smear-ripened cheese.</title>
        <authorList>
            <consortium name="US DOE Joint Genome Institute (JGI-PGF)"/>
            <person name="Walter F."/>
            <person name="Albersmeier A."/>
            <person name="Kalinowski J."/>
            <person name="Ruckert C."/>
        </authorList>
    </citation>
    <scope>NUCLEOTIDE SEQUENCE</scope>
    <source>
        <strain evidence="2">NBRC 108769</strain>
    </source>
</reference>
<keyword evidence="1" id="KW-0472">Membrane</keyword>
<feature type="transmembrane region" description="Helical" evidence="1">
    <location>
        <begin position="222"/>
        <end position="243"/>
    </location>
</feature>
<keyword evidence="3" id="KW-1185">Reference proteome</keyword>
<reference evidence="2" key="2">
    <citation type="submission" date="2023-01" db="EMBL/GenBank/DDBJ databases">
        <title>Draft genome sequence of Portibacter lacus strain NBRC 108769.</title>
        <authorList>
            <person name="Sun Q."/>
            <person name="Mori K."/>
        </authorList>
    </citation>
    <scope>NUCLEOTIDE SEQUENCE</scope>
    <source>
        <strain evidence="2">NBRC 108769</strain>
    </source>
</reference>
<proteinExistence type="predicted"/>
<feature type="transmembrane region" description="Helical" evidence="1">
    <location>
        <begin position="193"/>
        <end position="210"/>
    </location>
</feature>
<feature type="transmembrane region" description="Helical" evidence="1">
    <location>
        <begin position="404"/>
        <end position="424"/>
    </location>
</feature>
<feature type="transmembrane region" description="Helical" evidence="1">
    <location>
        <begin position="436"/>
        <end position="459"/>
    </location>
</feature>
<dbReference type="PANTHER" id="PTHR38454:SF1">
    <property type="entry name" value="INTEGRAL MEMBRANE PROTEIN"/>
    <property type="match status" value="1"/>
</dbReference>
<dbReference type="PANTHER" id="PTHR38454">
    <property type="entry name" value="INTEGRAL MEMBRANE PROTEIN-RELATED"/>
    <property type="match status" value="1"/>
</dbReference>
<evidence type="ECO:0000313" key="3">
    <source>
        <dbReference type="Proteomes" id="UP001156666"/>
    </source>
</evidence>
<organism evidence="2 3">
    <name type="scientific">Portibacter lacus</name>
    <dbReference type="NCBI Taxonomy" id="1099794"/>
    <lineage>
        <taxon>Bacteria</taxon>
        <taxon>Pseudomonadati</taxon>
        <taxon>Bacteroidota</taxon>
        <taxon>Saprospiria</taxon>
        <taxon>Saprospirales</taxon>
        <taxon>Haliscomenobacteraceae</taxon>
        <taxon>Portibacter</taxon>
    </lineage>
</organism>
<evidence type="ECO:0000256" key="1">
    <source>
        <dbReference type="SAM" id="Phobius"/>
    </source>
</evidence>
<feature type="transmembrane region" description="Helical" evidence="1">
    <location>
        <begin position="12"/>
        <end position="28"/>
    </location>
</feature>
<feature type="transmembrane region" description="Helical" evidence="1">
    <location>
        <begin position="491"/>
        <end position="509"/>
    </location>
</feature>